<dbReference type="Proteomes" id="UP001365542">
    <property type="component" value="Unassembled WGS sequence"/>
</dbReference>
<proteinExistence type="predicted"/>
<dbReference type="EMBL" id="JAVHJO010000010">
    <property type="protein sequence ID" value="KAK6535613.1"/>
    <property type="molecule type" value="Genomic_DNA"/>
</dbReference>
<organism evidence="1 2">
    <name type="scientific">Orbilia ellipsospora</name>
    <dbReference type="NCBI Taxonomy" id="2528407"/>
    <lineage>
        <taxon>Eukaryota</taxon>
        <taxon>Fungi</taxon>
        <taxon>Dikarya</taxon>
        <taxon>Ascomycota</taxon>
        <taxon>Pezizomycotina</taxon>
        <taxon>Orbiliomycetes</taxon>
        <taxon>Orbiliales</taxon>
        <taxon>Orbiliaceae</taxon>
        <taxon>Orbilia</taxon>
    </lineage>
</organism>
<protein>
    <submittedName>
        <fullName evidence="1">Uncharacterized protein</fullName>
    </submittedName>
</protein>
<reference evidence="1 2" key="1">
    <citation type="submission" date="2019-10" db="EMBL/GenBank/DDBJ databases">
        <authorList>
            <person name="Palmer J.M."/>
        </authorList>
    </citation>
    <scope>NUCLEOTIDE SEQUENCE [LARGE SCALE GENOMIC DNA]</scope>
    <source>
        <strain evidence="1 2">TWF694</strain>
    </source>
</reference>
<gene>
    <name evidence="1" type="ORF">TWF694_002068</name>
</gene>
<sequence>MTLKYQYMLLIEKFSLNDTLQNLQAVVEGTEALVGKSGDDSFGRLAQHILTVLLRLKYERTHNLDKQQLEVELIERLVASNSDDDVELIIVSHEITLLQNRFEASGNLNDIEAVIEKFGELLNATECAATKDMSLLRLSDSYGRKFTRTQNPDDPERAIMAMRESSTGRSNNYNDLPENIEPLEYFAELLLEKYKLFRCFNPDDLQVCLSVLGKLIAAASCNTQKRERNIYAAVKATAYKFYFTNDQLDLVSWIALLIEVMDSHKVPPRKSVSLGVHRAARLLRDLTSGRGAKRHVGGESTELPGSDFNVVGEGRGPRNAKNFGCIKRI</sequence>
<keyword evidence="2" id="KW-1185">Reference proteome</keyword>
<dbReference type="AlphaFoldDB" id="A0AAV9X4P4"/>
<accession>A0AAV9X4P4</accession>
<evidence type="ECO:0000313" key="2">
    <source>
        <dbReference type="Proteomes" id="UP001365542"/>
    </source>
</evidence>
<comment type="caution">
    <text evidence="1">The sequence shown here is derived from an EMBL/GenBank/DDBJ whole genome shotgun (WGS) entry which is preliminary data.</text>
</comment>
<evidence type="ECO:0000313" key="1">
    <source>
        <dbReference type="EMBL" id="KAK6535613.1"/>
    </source>
</evidence>
<name>A0AAV9X4P4_9PEZI</name>